<feature type="transmembrane region" description="Helical" evidence="1">
    <location>
        <begin position="12"/>
        <end position="34"/>
    </location>
</feature>
<proteinExistence type="predicted"/>
<reference evidence="2 3" key="1">
    <citation type="submission" date="2023-09" db="EMBL/GenBank/DDBJ databases">
        <title>Description of three actinobacteria isolated from air of manufacturing shop in a pharmaceutical factory.</title>
        <authorList>
            <person name="Zhang D.-F."/>
        </authorList>
    </citation>
    <scope>NUCLEOTIDE SEQUENCE [LARGE SCALE GENOMIC DNA]</scope>
    <source>
        <strain evidence="2 3">LY-0111</strain>
    </source>
</reference>
<accession>A0ABU2DNK3</accession>
<evidence type="ECO:0000256" key="1">
    <source>
        <dbReference type="SAM" id="Phobius"/>
    </source>
</evidence>
<keyword evidence="1" id="KW-0812">Transmembrane</keyword>
<dbReference type="RefSeq" id="WP_310546952.1">
    <property type="nucleotide sequence ID" value="NZ_JAVKGR010000001.1"/>
</dbReference>
<evidence type="ECO:0000313" key="3">
    <source>
        <dbReference type="Proteomes" id="UP001251870"/>
    </source>
</evidence>
<gene>
    <name evidence="2" type="ORF">RIL96_00035</name>
</gene>
<dbReference type="InterPro" id="IPR049713">
    <property type="entry name" value="Pr6Pr-like"/>
</dbReference>
<protein>
    <submittedName>
        <fullName evidence="2">Pr6Pr family membrane protein</fullName>
    </submittedName>
</protein>
<keyword evidence="3" id="KW-1185">Reference proteome</keyword>
<dbReference type="EMBL" id="JAVKGR010000001">
    <property type="protein sequence ID" value="MDR8017955.1"/>
    <property type="molecule type" value="Genomic_DNA"/>
</dbReference>
<dbReference type="NCBIfam" id="NF038065">
    <property type="entry name" value="Pr6Pr"/>
    <property type="match status" value="1"/>
</dbReference>
<name>A0ABU2DNK3_9MICC</name>
<feature type="transmembrane region" description="Helical" evidence="1">
    <location>
        <begin position="155"/>
        <end position="176"/>
    </location>
</feature>
<organism evidence="2 3">
    <name type="scientific">Nesterenkonia aerolata</name>
    <dbReference type="NCBI Taxonomy" id="3074079"/>
    <lineage>
        <taxon>Bacteria</taxon>
        <taxon>Bacillati</taxon>
        <taxon>Actinomycetota</taxon>
        <taxon>Actinomycetes</taxon>
        <taxon>Micrococcales</taxon>
        <taxon>Micrococcaceae</taxon>
        <taxon>Nesterenkonia</taxon>
    </lineage>
</organism>
<keyword evidence="1" id="KW-0472">Membrane</keyword>
<feature type="transmembrane region" description="Helical" evidence="1">
    <location>
        <begin position="196"/>
        <end position="217"/>
    </location>
</feature>
<comment type="caution">
    <text evidence="2">The sequence shown here is derived from an EMBL/GenBank/DDBJ whole genome shotgun (WGS) entry which is preliminary data.</text>
</comment>
<feature type="transmembrane region" description="Helical" evidence="1">
    <location>
        <begin position="95"/>
        <end position="114"/>
    </location>
</feature>
<dbReference type="Proteomes" id="UP001251870">
    <property type="component" value="Unassembled WGS sequence"/>
</dbReference>
<keyword evidence="1" id="KW-1133">Transmembrane helix</keyword>
<sequence length="236" mass="26135">MKATSQTTFEKAARISFLLLGLAASAGVITSFVIGWNKDSELPFDAGYRHVFSAGWPNLLNQPAFFTFLSTAMVAVTSLMLAVRLHRRSEIFRAVRLAGVVSMMITGIVFNVLLREDVPLPPVEHANDVLQHIALPVLAPVLWLIFGPRGQATPALVFISSFIPLCWLAFTLARGMLMDWYPYTILDVPRLGYDGIVVYVISILGAYYLIGLLLAGLDRLMPTPRAELRHTERMSS</sequence>
<feature type="transmembrane region" description="Helical" evidence="1">
    <location>
        <begin position="129"/>
        <end position="146"/>
    </location>
</feature>
<evidence type="ECO:0000313" key="2">
    <source>
        <dbReference type="EMBL" id="MDR8017955.1"/>
    </source>
</evidence>
<feature type="transmembrane region" description="Helical" evidence="1">
    <location>
        <begin position="64"/>
        <end position="83"/>
    </location>
</feature>